<evidence type="ECO:0000313" key="5">
    <source>
        <dbReference type="Proteomes" id="UP001326110"/>
    </source>
</evidence>
<proteinExistence type="inferred from homology"/>
<name>A0ABZ0XTP7_9BURK</name>
<feature type="domain" description="Xylose isomerase-like TIM barrel" evidence="3">
    <location>
        <begin position="23"/>
        <end position="250"/>
    </location>
</feature>
<dbReference type="InterPro" id="IPR026040">
    <property type="entry name" value="HyI-like"/>
</dbReference>
<keyword evidence="5" id="KW-1185">Reference proteome</keyword>
<dbReference type="InterPro" id="IPR050417">
    <property type="entry name" value="Sugar_Epim/Isomerase"/>
</dbReference>
<dbReference type="PANTHER" id="PTHR43489">
    <property type="entry name" value="ISOMERASE"/>
    <property type="match status" value="1"/>
</dbReference>
<dbReference type="InterPro" id="IPR036237">
    <property type="entry name" value="Xyl_isomerase-like_sf"/>
</dbReference>
<dbReference type="SUPFAM" id="SSF51658">
    <property type="entry name" value="Xylose isomerase-like"/>
    <property type="match status" value="1"/>
</dbReference>
<gene>
    <name evidence="4" type="ORF">SR858_16325</name>
</gene>
<comment type="similarity">
    <text evidence="2">Belongs to the hyi family.</text>
</comment>
<accession>A0ABZ0XTP7</accession>
<dbReference type="Proteomes" id="UP001326110">
    <property type="component" value="Chromosome"/>
</dbReference>
<evidence type="ECO:0000313" key="4">
    <source>
        <dbReference type="EMBL" id="WQH02642.1"/>
    </source>
</evidence>
<sequence>MKFAACIEWMFTEAGDDLPARIHAAHKAGVTGVEFHLWREKPIEAIARAADATGVRVRSFCVEPRRSLADPADHEQVLAAVADAIPVARQLNGAAMVLASGFTRADVPVQQQFDAVVAVLKRAAAMAQAAGTMLWLEPVYMVVGGQRMFVDTIGRGLDIVAAVDSPALRLLADVFHSAQTGEDLEQAIGERMPYIGHVQVADTDGRHEPGTGGIDWASVMRVLKAKGYQGEIGLEYFPTVGAGESLALTRRTLGLAA</sequence>
<dbReference type="PIRSF" id="PIRSF006241">
    <property type="entry name" value="HyI"/>
    <property type="match status" value="1"/>
</dbReference>
<evidence type="ECO:0000256" key="1">
    <source>
        <dbReference type="ARBA" id="ARBA00023235"/>
    </source>
</evidence>
<evidence type="ECO:0000259" key="3">
    <source>
        <dbReference type="Pfam" id="PF01261"/>
    </source>
</evidence>
<dbReference type="InterPro" id="IPR013022">
    <property type="entry name" value="Xyl_isomerase-like_TIM-brl"/>
</dbReference>
<dbReference type="RefSeq" id="WP_026636950.1">
    <property type="nucleotide sequence ID" value="NZ_CP140152.1"/>
</dbReference>
<dbReference type="GeneID" id="43161972"/>
<protein>
    <submittedName>
        <fullName evidence="4">TIM barrel protein</fullName>
    </submittedName>
</protein>
<organism evidence="4 5">
    <name type="scientific">Duganella zoogloeoides</name>
    <dbReference type="NCBI Taxonomy" id="75659"/>
    <lineage>
        <taxon>Bacteria</taxon>
        <taxon>Pseudomonadati</taxon>
        <taxon>Pseudomonadota</taxon>
        <taxon>Betaproteobacteria</taxon>
        <taxon>Burkholderiales</taxon>
        <taxon>Oxalobacteraceae</taxon>
        <taxon>Telluria group</taxon>
        <taxon>Duganella</taxon>
    </lineage>
</organism>
<evidence type="ECO:0000256" key="2">
    <source>
        <dbReference type="PIRNR" id="PIRNR006241"/>
    </source>
</evidence>
<dbReference type="Pfam" id="PF01261">
    <property type="entry name" value="AP_endonuc_2"/>
    <property type="match status" value="1"/>
</dbReference>
<keyword evidence="1 2" id="KW-0413">Isomerase</keyword>
<dbReference type="Gene3D" id="3.20.20.150">
    <property type="entry name" value="Divalent-metal-dependent TIM barrel enzymes"/>
    <property type="match status" value="1"/>
</dbReference>
<reference evidence="4 5" key="1">
    <citation type="submission" date="2023-11" db="EMBL/GenBank/DDBJ databases">
        <title>MicrobeMod: A computational toolkit for identifying prokaryotic methylation and restriction-modification with nanopore sequencing.</title>
        <authorList>
            <person name="Crits-Christoph A."/>
            <person name="Kang S.C."/>
            <person name="Lee H."/>
            <person name="Ostrov N."/>
        </authorList>
    </citation>
    <scope>NUCLEOTIDE SEQUENCE [LARGE SCALE GENOMIC DNA]</scope>
    <source>
        <strain evidence="4 5">ATCC 25935</strain>
    </source>
</reference>
<dbReference type="EMBL" id="CP140152">
    <property type="protein sequence ID" value="WQH02642.1"/>
    <property type="molecule type" value="Genomic_DNA"/>
</dbReference>